<sequence>MLDGGLFQFLNLLLLFFNMLGGMLFLMSTHALFLNRIWWLAFCYVILVFHIFDFFGKFFIFKN</sequence>
<accession>A0A6V7XEK0</accession>
<keyword evidence="1" id="KW-0812">Transmembrane</keyword>
<reference evidence="2 3" key="1">
    <citation type="submission" date="2020-08" db="EMBL/GenBank/DDBJ databases">
        <authorList>
            <person name="Koutsovoulos G."/>
            <person name="Danchin GJ E."/>
        </authorList>
    </citation>
    <scope>NUCLEOTIDE SEQUENCE [LARGE SCALE GENOMIC DNA]</scope>
</reference>
<dbReference type="AlphaFoldDB" id="A0A6V7XEK0"/>
<feature type="transmembrane region" description="Helical" evidence="1">
    <location>
        <begin position="6"/>
        <end position="26"/>
    </location>
</feature>
<gene>
    <name evidence="2" type="ORF">MENT_LOCUS51048</name>
</gene>
<name>A0A6V7XEK0_MELEN</name>
<keyword evidence="1" id="KW-0472">Membrane</keyword>
<organism evidence="2 3">
    <name type="scientific">Meloidogyne enterolobii</name>
    <name type="common">Root-knot nematode worm</name>
    <name type="synonym">Meloidogyne mayaguensis</name>
    <dbReference type="NCBI Taxonomy" id="390850"/>
    <lineage>
        <taxon>Eukaryota</taxon>
        <taxon>Metazoa</taxon>
        <taxon>Ecdysozoa</taxon>
        <taxon>Nematoda</taxon>
        <taxon>Chromadorea</taxon>
        <taxon>Rhabditida</taxon>
        <taxon>Tylenchina</taxon>
        <taxon>Tylenchomorpha</taxon>
        <taxon>Tylenchoidea</taxon>
        <taxon>Meloidogynidae</taxon>
        <taxon>Meloidogyninae</taxon>
        <taxon>Meloidogyne</taxon>
    </lineage>
</organism>
<keyword evidence="1" id="KW-1133">Transmembrane helix</keyword>
<proteinExistence type="predicted"/>
<dbReference type="Proteomes" id="UP000580250">
    <property type="component" value="Unassembled WGS sequence"/>
</dbReference>
<dbReference type="EMBL" id="CAJEWN010001475">
    <property type="protein sequence ID" value="CAD2197776.1"/>
    <property type="molecule type" value="Genomic_DNA"/>
</dbReference>
<comment type="caution">
    <text evidence="2">The sequence shown here is derived from an EMBL/GenBank/DDBJ whole genome shotgun (WGS) entry which is preliminary data.</text>
</comment>
<evidence type="ECO:0000313" key="2">
    <source>
        <dbReference type="EMBL" id="CAD2197776.1"/>
    </source>
</evidence>
<evidence type="ECO:0000313" key="3">
    <source>
        <dbReference type="Proteomes" id="UP000580250"/>
    </source>
</evidence>
<protein>
    <submittedName>
        <fullName evidence="2">Uncharacterized protein</fullName>
    </submittedName>
</protein>
<evidence type="ECO:0000256" key="1">
    <source>
        <dbReference type="SAM" id="Phobius"/>
    </source>
</evidence>
<feature type="transmembrane region" description="Helical" evidence="1">
    <location>
        <begin position="38"/>
        <end position="60"/>
    </location>
</feature>